<dbReference type="PANTHER" id="PTHR44068:SF1">
    <property type="entry name" value="HYPOTHETICAL LOC100005854"/>
    <property type="match status" value="1"/>
</dbReference>
<comment type="similarity">
    <text evidence="4 5 6">Belongs to the class I-like SAM-binding methyltransferase superfamily. Erg6/SMT family.</text>
</comment>
<evidence type="ECO:0000256" key="5">
    <source>
        <dbReference type="PROSITE-ProRule" id="PRU01022"/>
    </source>
</evidence>
<protein>
    <recommendedName>
        <fullName evidence="6">Sterol 24-C-methyltransferase</fullName>
        <ecNumber evidence="6">2.1.1.-</ecNumber>
    </recommendedName>
    <alternativeName>
        <fullName evidence="6">Delta(24)-sterol C-methyltransferase</fullName>
    </alternativeName>
</protein>
<reference evidence="9 10" key="1">
    <citation type="submission" date="2016-03" db="EMBL/GenBank/DDBJ databases">
        <title>The draft genome sequence of Fonsecaea nubica causative agent of cutaneous subcutaneous infection in human host.</title>
        <authorList>
            <person name="Costa F."/>
            <person name="Sybren D.H."/>
            <person name="Raittz R.T."/>
            <person name="Weiss V.A."/>
            <person name="Leao A.C."/>
            <person name="Gomes R."/>
            <person name="De Souza E.M."/>
            <person name="Pedrosa F.O."/>
            <person name="Steffens M.B."/>
            <person name="Bombassaro A."/>
            <person name="Tadra-Sfeir M.Z."/>
            <person name="Moreno L.F."/>
            <person name="Najafzadeh M.J."/>
            <person name="Felipe M.S."/>
            <person name="Teixeira M."/>
            <person name="Sun J."/>
            <person name="Xi L."/>
            <person name="Castro M.A."/>
            <person name="Vicente V.A."/>
        </authorList>
    </citation>
    <scope>NUCLEOTIDE SEQUENCE [LARGE SCALE GENOMIC DNA]</scope>
    <source>
        <strain evidence="9 10">CBS 269.64</strain>
    </source>
</reference>
<accession>A0A178CSN7</accession>
<keyword evidence="10" id="KW-1185">Reference proteome</keyword>
<keyword evidence="1 5" id="KW-0489">Methyltransferase</keyword>
<dbReference type="InterPro" id="IPR029063">
    <property type="entry name" value="SAM-dependent_MTases_sf"/>
</dbReference>
<dbReference type="CDD" id="cd02440">
    <property type="entry name" value="AdoMet_MTases"/>
    <property type="match status" value="1"/>
</dbReference>
<dbReference type="Pfam" id="PF08241">
    <property type="entry name" value="Methyltransf_11"/>
    <property type="match status" value="1"/>
</dbReference>
<feature type="domain" description="SAM-dependent methyltransferase Erg6/SMT-type" evidence="8">
    <location>
        <begin position="53"/>
        <end position="263"/>
    </location>
</feature>
<sequence>MGDRHGNPKKIENFAGVVNAFTSHFGKDDDQTTVTEQERRERREAASEVAESYYNFASAAYESGWSTHFHYAPFPPSFPPCDSTIATALAFYEHRLALLMNLKPHMKVLDVGCGIGGPAREIAKFVGCEIVGVCINQTQIDRAVYLTRMEGLQDKCTFVRADFLDLPFAPASFDAAYAIEATVHSPSLLQVYSGVARVLKPGAIFGLSEWVMTPKYDPTDQRHVGMRNRVERGNGVSNLRTSDEAREAMKGAGFEILHEEDFAAHFDYAKSLVEVSAPAKTKTLKGVLRKNRAEDIDMEGHESTRAENHILSSPTPGPFSSDRTPQSTVLVPFKSSSLAGDSISPDDGVSLLPAPPTTTPLPDSLPIPSTTFRPWYWPLEGATHLATTWTDYWTAWKMSTWPRRLCFWTVWVGERVGLWDRGVTDAMTTLAYCVDSTAEAGREGIFSPCWWFVGRKVGDHHHDEDDDDDGEGGGADLDGRGQGQGQGYGRVNANGNGDGDGGGSGSGEGEGGFECPYMY</sequence>
<dbReference type="PROSITE" id="PS51685">
    <property type="entry name" value="SAM_MT_ERG6_SMT"/>
    <property type="match status" value="1"/>
</dbReference>
<name>A0A178CSN7_9EURO</name>
<feature type="region of interest" description="Disordered" evidence="7">
    <location>
        <begin position="295"/>
        <end position="326"/>
    </location>
</feature>
<keyword evidence="6" id="KW-0443">Lipid metabolism</keyword>
<dbReference type="Proteomes" id="UP000185904">
    <property type="component" value="Unassembled WGS sequence"/>
</dbReference>
<feature type="region of interest" description="Disordered" evidence="7">
    <location>
        <begin position="461"/>
        <end position="519"/>
    </location>
</feature>
<dbReference type="OrthoDB" id="540004at2759"/>
<organism evidence="9 10">
    <name type="scientific">Fonsecaea nubica</name>
    <dbReference type="NCBI Taxonomy" id="856822"/>
    <lineage>
        <taxon>Eukaryota</taxon>
        <taxon>Fungi</taxon>
        <taxon>Dikarya</taxon>
        <taxon>Ascomycota</taxon>
        <taxon>Pezizomycotina</taxon>
        <taxon>Eurotiomycetes</taxon>
        <taxon>Chaetothyriomycetidae</taxon>
        <taxon>Chaetothyriales</taxon>
        <taxon>Herpotrichiellaceae</taxon>
        <taxon>Fonsecaea</taxon>
    </lineage>
</organism>
<dbReference type="RefSeq" id="XP_022497779.1">
    <property type="nucleotide sequence ID" value="XM_022646254.1"/>
</dbReference>
<evidence type="ECO:0000313" key="9">
    <source>
        <dbReference type="EMBL" id="OAL32203.1"/>
    </source>
</evidence>
<dbReference type="InterPro" id="IPR050447">
    <property type="entry name" value="Erg6_SMT_methyltransf"/>
</dbReference>
<keyword evidence="6" id="KW-0444">Lipid biosynthesis</keyword>
<dbReference type="InterPro" id="IPR013705">
    <property type="entry name" value="Sterol_MeTrfase_C"/>
</dbReference>
<dbReference type="GO" id="GO:0006696">
    <property type="term" value="P:ergosterol biosynthetic process"/>
    <property type="evidence" value="ECO:0007669"/>
    <property type="project" value="TreeGrafter"/>
</dbReference>
<proteinExistence type="inferred from homology"/>
<comment type="pathway">
    <text evidence="6">Steroid metabolism.</text>
</comment>
<dbReference type="InterPro" id="IPR013216">
    <property type="entry name" value="Methyltransf_11"/>
</dbReference>
<dbReference type="Gene3D" id="3.40.50.150">
    <property type="entry name" value="Vaccinia Virus protein VP39"/>
    <property type="match status" value="1"/>
</dbReference>
<feature type="compositionally biased region" description="Gly residues" evidence="7">
    <location>
        <begin position="472"/>
        <end position="488"/>
    </location>
</feature>
<comment type="function">
    <text evidence="6">Catalyzes the transfer of methyl groups from S-adenosyl-methionine to the C-24 of sterols.</text>
</comment>
<evidence type="ECO:0000256" key="6">
    <source>
        <dbReference type="RuleBase" id="RU362025"/>
    </source>
</evidence>
<feature type="region of interest" description="Disordered" evidence="7">
    <location>
        <begin position="345"/>
        <end position="364"/>
    </location>
</feature>
<keyword evidence="2 5" id="KW-0808">Transferase</keyword>
<dbReference type="GO" id="GO:0003838">
    <property type="term" value="F:sterol 24-C-methyltransferase activity"/>
    <property type="evidence" value="ECO:0007669"/>
    <property type="project" value="TreeGrafter"/>
</dbReference>
<dbReference type="InterPro" id="IPR030384">
    <property type="entry name" value="MeTrfase_SMT"/>
</dbReference>
<comment type="caution">
    <text evidence="9">The sequence shown here is derived from an EMBL/GenBank/DDBJ whole genome shotgun (WGS) entry which is preliminary data.</text>
</comment>
<feature type="compositionally biased region" description="Pro residues" evidence="7">
    <location>
        <begin position="353"/>
        <end position="364"/>
    </location>
</feature>
<feature type="compositionally biased region" description="Basic and acidic residues" evidence="7">
    <location>
        <begin position="295"/>
        <end position="308"/>
    </location>
</feature>
<evidence type="ECO:0000259" key="8">
    <source>
        <dbReference type="PROSITE" id="PS51685"/>
    </source>
</evidence>
<keyword evidence="6" id="KW-1207">Sterol metabolism</keyword>
<feature type="region of interest" description="Disordered" evidence="7">
    <location>
        <begin position="22"/>
        <end position="42"/>
    </location>
</feature>
<dbReference type="PANTHER" id="PTHR44068">
    <property type="entry name" value="ZGC:194242"/>
    <property type="match status" value="1"/>
</dbReference>
<keyword evidence="6" id="KW-0756">Sterol biosynthesis</keyword>
<gene>
    <name evidence="9" type="ORF">AYO20_07971</name>
</gene>
<evidence type="ECO:0000256" key="4">
    <source>
        <dbReference type="ARBA" id="ARBA00038188"/>
    </source>
</evidence>
<evidence type="ECO:0000313" key="10">
    <source>
        <dbReference type="Proteomes" id="UP000185904"/>
    </source>
</evidence>
<dbReference type="Pfam" id="PF08498">
    <property type="entry name" value="Sterol_MT_C"/>
    <property type="match status" value="1"/>
</dbReference>
<keyword evidence="6" id="KW-0752">Steroid biosynthesis</keyword>
<keyword evidence="3 5" id="KW-0949">S-adenosyl-L-methionine</keyword>
<dbReference type="EMBL" id="LVCJ01000059">
    <property type="protein sequence ID" value="OAL32203.1"/>
    <property type="molecule type" value="Genomic_DNA"/>
</dbReference>
<dbReference type="AlphaFoldDB" id="A0A178CSN7"/>
<feature type="compositionally biased region" description="Gly residues" evidence="7">
    <location>
        <begin position="496"/>
        <end position="512"/>
    </location>
</feature>
<dbReference type="SUPFAM" id="SSF53335">
    <property type="entry name" value="S-adenosyl-L-methionine-dependent methyltransferases"/>
    <property type="match status" value="1"/>
</dbReference>
<evidence type="ECO:0000256" key="1">
    <source>
        <dbReference type="ARBA" id="ARBA00022603"/>
    </source>
</evidence>
<dbReference type="GeneID" id="34591381"/>
<dbReference type="GO" id="GO:0005783">
    <property type="term" value="C:endoplasmic reticulum"/>
    <property type="evidence" value="ECO:0007669"/>
    <property type="project" value="TreeGrafter"/>
</dbReference>
<evidence type="ECO:0000256" key="7">
    <source>
        <dbReference type="SAM" id="MobiDB-lite"/>
    </source>
</evidence>
<keyword evidence="6" id="KW-0753">Steroid metabolism</keyword>
<dbReference type="EC" id="2.1.1.-" evidence="6"/>
<evidence type="ECO:0000256" key="2">
    <source>
        <dbReference type="ARBA" id="ARBA00022679"/>
    </source>
</evidence>
<feature type="compositionally biased region" description="Basic and acidic residues" evidence="7">
    <location>
        <begin position="25"/>
        <end position="42"/>
    </location>
</feature>
<dbReference type="GO" id="GO:0032259">
    <property type="term" value="P:methylation"/>
    <property type="evidence" value="ECO:0007669"/>
    <property type="project" value="UniProtKB-KW"/>
</dbReference>
<evidence type="ECO:0000256" key="3">
    <source>
        <dbReference type="ARBA" id="ARBA00022691"/>
    </source>
</evidence>